<sequence>MSETRDRISERRTRSREDIHFADYEANRRSVSIERRNPERGHRSVDEYHSKRRRGASVEREKSGGKNQDSGNHKTENETRAFSGYGSKGNRTKRLKSNRN</sequence>
<feature type="compositionally biased region" description="Basic and acidic residues" evidence="1">
    <location>
        <begin position="25"/>
        <end position="49"/>
    </location>
</feature>
<dbReference type="AlphaFoldDB" id="A0A0H5RBV2"/>
<organism evidence="2">
    <name type="scientific">Spongospora subterranea</name>
    <dbReference type="NCBI Taxonomy" id="70186"/>
    <lineage>
        <taxon>Eukaryota</taxon>
        <taxon>Sar</taxon>
        <taxon>Rhizaria</taxon>
        <taxon>Endomyxa</taxon>
        <taxon>Phytomyxea</taxon>
        <taxon>Plasmodiophorida</taxon>
        <taxon>Plasmodiophoridae</taxon>
        <taxon>Spongospora</taxon>
    </lineage>
</organism>
<feature type="compositionally biased region" description="Basic residues" evidence="1">
    <location>
        <begin position="90"/>
        <end position="100"/>
    </location>
</feature>
<accession>A0A0H5RBV2</accession>
<protein>
    <submittedName>
        <fullName evidence="2">Uncharacterized protein</fullName>
    </submittedName>
</protein>
<feature type="region of interest" description="Disordered" evidence="1">
    <location>
        <begin position="25"/>
        <end position="100"/>
    </location>
</feature>
<feature type="region of interest" description="Disordered" evidence="1">
    <location>
        <begin position="1"/>
        <end position="20"/>
    </location>
</feature>
<dbReference type="EMBL" id="HACM01010640">
    <property type="protein sequence ID" value="CRZ11082.1"/>
    <property type="molecule type" value="Transcribed_RNA"/>
</dbReference>
<evidence type="ECO:0000313" key="2">
    <source>
        <dbReference type="EMBL" id="CRZ11082.1"/>
    </source>
</evidence>
<reference evidence="2" key="1">
    <citation type="submission" date="2015-04" db="EMBL/GenBank/DDBJ databases">
        <title>The genome sequence of the plant pathogenic Rhizarian Plasmodiophora brassicae reveals insights in its biotrophic life cycle and the origin of chitin synthesis.</title>
        <authorList>
            <person name="Schwelm A."/>
            <person name="Fogelqvist J."/>
            <person name="Knaust A."/>
            <person name="Julke S."/>
            <person name="Lilja T."/>
            <person name="Dhandapani V."/>
            <person name="Bonilla-Rosso G."/>
            <person name="Karlsson M."/>
            <person name="Shevchenko A."/>
            <person name="Choi S.R."/>
            <person name="Kim H.G."/>
            <person name="Park J.Y."/>
            <person name="Lim Y.P."/>
            <person name="Ludwig-Muller J."/>
            <person name="Dixelius C."/>
        </authorList>
    </citation>
    <scope>NUCLEOTIDE SEQUENCE</scope>
    <source>
        <tissue evidence="2">Potato root galls</tissue>
    </source>
</reference>
<evidence type="ECO:0000256" key="1">
    <source>
        <dbReference type="SAM" id="MobiDB-lite"/>
    </source>
</evidence>
<name>A0A0H5RBV2_9EUKA</name>
<proteinExistence type="predicted"/>